<evidence type="ECO:0000313" key="1">
    <source>
        <dbReference type="EMBL" id="SVC86151.1"/>
    </source>
</evidence>
<reference evidence="1" key="1">
    <citation type="submission" date="2018-05" db="EMBL/GenBank/DDBJ databases">
        <authorList>
            <person name="Lanie J.A."/>
            <person name="Ng W.-L."/>
            <person name="Kazmierczak K.M."/>
            <person name="Andrzejewski T.M."/>
            <person name="Davidsen T.M."/>
            <person name="Wayne K.J."/>
            <person name="Tettelin H."/>
            <person name="Glass J.I."/>
            <person name="Rusch D."/>
            <person name="Podicherti R."/>
            <person name="Tsui H.-C.T."/>
            <person name="Winkler M.E."/>
        </authorList>
    </citation>
    <scope>NUCLEOTIDE SEQUENCE</scope>
</reference>
<protein>
    <submittedName>
        <fullName evidence="1">Uncharacterized protein</fullName>
    </submittedName>
</protein>
<sequence length="36" mass="3951">VPRIAEKALQVIAPNGRRHGVHQWMTVNGVGFENPA</sequence>
<feature type="non-terminal residue" evidence="1">
    <location>
        <position position="36"/>
    </location>
</feature>
<dbReference type="AlphaFoldDB" id="A0A382QP88"/>
<feature type="non-terminal residue" evidence="1">
    <location>
        <position position="1"/>
    </location>
</feature>
<name>A0A382QP88_9ZZZZ</name>
<dbReference type="EMBL" id="UINC01115258">
    <property type="protein sequence ID" value="SVC86151.1"/>
    <property type="molecule type" value="Genomic_DNA"/>
</dbReference>
<proteinExistence type="predicted"/>
<accession>A0A382QP88</accession>
<gene>
    <name evidence="1" type="ORF">METZ01_LOCUS339005</name>
</gene>
<organism evidence="1">
    <name type="scientific">marine metagenome</name>
    <dbReference type="NCBI Taxonomy" id="408172"/>
    <lineage>
        <taxon>unclassified sequences</taxon>
        <taxon>metagenomes</taxon>
        <taxon>ecological metagenomes</taxon>
    </lineage>
</organism>